<feature type="compositionally biased region" description="Basic and acidic residues" evidence="1">
    <location>
        <begin position="606"/>
        <end position="615"/>
    </location>
</feature>
<feature type="region of interest" description="Disordered" evidence="1">
    <location>
        <begin position="13"/>
        <end position="117"/>
    </location>
</feature>
<evidence type="ECO:0000256" key="1">
    <source>
        <dbReference type="SAM" id="MobiDB-lite"/>
    </source>
</evidence>
<dbReference type="Proteomes" id="UP000492821">
    <property type="component" value="Unassembled WGS sequence"/>
</dbReference>
<proteinExistence type="predicted"/>
<evidence type="ECO:0000313" key="3">
    <source>
        <dbReference type="WBParaSite" id="Pan_g20778.t1"/>
    </source>
</evidence>
<feature type="compositionally biased region" description="Low complexity" evidence="1">
    <location>
        <begin position="289"/>
        <end position="303"/>
    </location>
</feature>
<feature type="region of interest" description="Disordered" evidence="1">
    <location>
        <begin position="553"/>
        <end position="615"/>
    </location>
</feature>
<reference evidence="2" key="1">
    <citation type="journal article" date="2013" name="Genetics">
        <title>The draft genome and transcriptome of Panagrellus redivivus are shaped by the harsh demands of a free-living lifestyle.</title>
        <authorList>
            <person name="Srinivasan J."/>
            <person name="Dillman A.R."/>
            <person name="Macchietto M.G."/>
            <person name="Heikkinen L."/>
            <person name="Lakso M."/>
            <person name="Fracchia K.M."/>
            <person name="Antoshechkin I."/>
            <person name="Mortazavi A."/>
            <person name="Wong G."/>
            <person name="Sternberg P.W."/>
        </authorList>
    </citation>
    <scope>NUCLEOTIDE SEQUENCE [LARGE SCALE GENOMIC DNA]</scope>
    <source>
        <strain evidence="2">MT8872</strain>
    </source>
</reference>
<keyword evidence="2" id="KW-1185">Reference proteome</keyword>
<feature type="region of interest" description="Disordered" evidence="1">
    <location>
        <begin position="285"/>
        <end position="323"/>
    </location>
</feature>
<name>A0A7E4VJ11_PANRE</name>
<feature type="compositionally biased region" description="Low complexity" evidence="1">
    <location>
        <begin position="313"/>
        <end position="323"/>
    </location>
</feature>
<feature type="compositionally biased region" description="Polar residues" evidence="1">
    <location>
        <begin position="574"/>
        <end position="585"/>
    </location>
</feature>
<feature type="compositionally biased region" description="Polar residues" evidence="1">
    <location>
        <begin position="519"/>
        <end position="538"/>
    </location>
</feature>
<dbReference type="WBParaSite" id="Pan_g20778.t1">
    <property type="protein sequence ID" value="Pan_g20778.t1"/>
    <property type="gene ID" value="Pan_g20778"/>
</dbReference>
<feature type="region of interest" description="Disordered" evidence="1">
    <location>
        <begin position="501"/>
        <end position="538"/>
    </location>
</feature>
<evidence type="ECO:0000313" key="2">
    <source>
        <dbReference type="Proteomes" id="UP000492821"/>
    </source>
</evidence>
<organism evidence="2 3">
    <name type="scientific">Panagrellus redivivus</name>
    <name type="common">Microworm</name>
    <dbReference type="NCBI Taxonomy" id="6233"/>
    <lineage>
        <taxon>Eukaryota</taxon>
        <taxon>Metazoa</taxon>
        <taxon>Ecdysozoa</taxon>
        <taxon>Nematoda</taxon>
        <taxon>Chromadorea</taxon>
        <taxon>Rhabditida</taxon>
        <taxon>Tylenchina</taxon>
        <taxon>Panagrolaimomorpha</taxon>
        <taxon>Panagrolaimoidea</taxon>
        <taxon>Panagrolaimidae</taxon>
        <taxon>Panagrellus</taxon>
    </lineage>
</organism>
<protein>
    <submittedName>
        <fullName evidence="3">SH2 domain-containing protein</fullName>
    </submittedName>
</protein>
<feature type="compositionally biased region" description="Basic and acidic residues" evidence="1">
    <location>
        <begin position="35"/>
        <end position="44"/>
    </location>
</feature>
<dbReference type="AlphaFoldDB" id="A0A7E4VJ11"/>
<reference evidence="3" key="2">
    <citation type="submission" date="2020-10" db="UniProtKB">
        <authorList>
            <consortium name="WormBaseParasite"/>
        </authorList>
    </citation>
    <scope>IDENTIFICATION</scope>
</reference>
<feature type="region of interest" description="Disordered" evidence="1">
    <location>
        <begin position="422"/>
        <end position="447"/>
    </location>
</feature>
<accession>A0A7E4VJ11</accession>
<sequence>MVRLCFCWPAPASDAVKANSSPPRNNNDDDTYGTIDDRITRPGKPDPVSLRPNPKAITGDRHSTPSTRPSRSDGTPNRKSVSFFPFMKKLKTTPQRELPQVPKKSFSRNVPPIDADPSNPMYECIGDGENDSISDPLYSKVDDQPGPSGTGQRYDYPMFRGNQRKHPPAALKKRNLLSNGVAPIASTSGDEPVYTSASAIYSGGSEDPYSSIVSEAGGRRQGDDNSIYDHGYARVKDPSTVAGPSRRPVVVGARTETDGSGVSNIDQLYAKINRPSMRRVRLAADEPGPSTLPQNPLPSSLPSTVDVNQTNESGSGSVVSGTSTNPSYRYLTVRETVDVVRERIRQRQEAAATAAAEMAPVREHYYSTIANEYESVGGGSIADSIYGTAITGPPVQLPPESVGSPPRMAPLTLNVARLSGIYEQTPPRPPTSPIPSRQPEGMSTSLHGMPIPHLHGPRILTSPTADRAFSSNPNLSLFPRGQPRIISVPISRLSLSFSGATSGGDLHDSTARRSVGVQPASSTRSTNTLVDCETQTNEPSRIPISTARLAAALTHRSRSPTMDSATQTERRRSQLSLNTMGTSTRGMPPPSNPLPSGRDYISPVDLSDKRSCTTV</sequence>